<dbReference type="GO" id="GO:0008615">
    <property type="term" value="P:pyridoxine biosynthetic process"/>
    <property type="evidence" value="ECO:0007669"/>
    <property type="project" value="TreeGrafter"/>
</dbReference>
<dbReference type="Pfam" id="PF01680">
    <property type="entry name" value="SOR_SNZ"/>
    <property type="match status" value="1"/>
</dbReference>
<dbReference type="AlphaFoldDB" id="A0A1I5S0S5"/>
<protein>
    <recommendedName>
        <fullName evidence="8">Pyridoxal 5'-phosphate synthase subunit PdxS</fullName>
        <shortName evidence="8">PLP synthase subunit PdxS</shortName>
        <ecNumber evidence="8">4.3.3.6</ecNumber>
    </recommendedName>
    <alternativeName>
        <fullName evidence="8">Pdx1</fullName>
    </alternativeName>
</protein>
<keyword evidence="3 8" id="KW-0663">Pyridoxal phosphate</keyword>
<dbReference type="GO" id="GO:0042823">
    <property type="term" value="P:pyridoxal phosphate biosynthetic process"/>
    <property type="evidence" value="ECO:0007669"/>
    <property type="project" value="UniProtKB-UniRule"/>
</dbReference>
<dbReference type="PIRSF" id="PIRSF029271">
    <property type="entry name" value="Pdx1"/>
    <property type="match status" value="1"/>
</dbReference>
<dbReference type="PROSITE" id="PS51129">
    <property type="entry name" value="PDXS_SNZ_2"/>
    <property type="match status" value="1"/>
</dbReference>
<name>A0A1I5S0S5_9BACI</name>
<dbReference type="InterPro" id="IPR033755">
    <property type="entry name" value="PdxS/SNZ_N"/>
</dbReference>
<feature type="active site" description="Schiff-base intermediate with D-ribose 5-phosphate" evidence="8">
    <location>
        <position position="91"/>
    </location>
</feature>
<feature type="binding site" evidence="8">
    <location>
        <position position="175"/>
    </location>
    <ligand>
        <name>D-glyceraldehyde 3-phosphate</name>
        <dbReference type="ChEBI" id="CHEBI:59776"/>
    </ligand>
</feature>
<dbReference type="InterPro" id="IPR001852">
    <property type="entry name" value="PdxS/SNZ"/>
</dbReference>
<dbReference type="STRING" id="306540.SAMN05421839_13717"/>
<dbReference type="Gene3D" id="3.20.20.70">
    <property type="entry name" value="Aldolase class I"/>
    <property type="match status" value="1"/>
</dbReference>
<feature type="binding site" evidence="8">
    <location>
        <position position="224"/>
    </location>
    <ligand>
        <name>D-ribose 5-phosphate</name>
        <dbReference type="ChEBI" id="CHEBI:78346"/>
    </ligand>
</feature>
<comment type="function">
    <text evidence="8">Catalyzes the formation of pyridoxal 5'-phosphate from ribose 5-phosphate (RBP), glyceraldehyde 3-phosphate (G3P) and ammonia. The ammonia is provided by the PdxT subunit. Can also use ribulose 5-phosphate and dihydroxyacetone phosphate as substrates, resulting from enzyme-catalyzed isomerization of RBP and G3P, respectively.</text>
</comment>
<dbReference type="PROSITE" id="PS01235">
    <property type="entry name" value="PDXS_SNZ_1"/>
    <property type="match status" value="1"/>
</dbReference>
<dbReference type="EMBL" id="FOXC01000037">
    <property type="protein sequence ID" value="SFP64388.1"/>
    <property type="molecule type" value="Genomic_DNA"/>
</dbReference>
<evidence type="ECO:0000313" key="12">
    <source>
        <dbReference type="Proteomes" id="UP000242243"/>
    </source>
</evidence>
<dbReference type="CDD" id="cd04727">
    <property type="entry name" value="pdxS"/>
    <property type="match status" value="1"/>
</dbReference>
<dbReference type="NCBIfam" id="NF003215">
    <property type="entry name" value="PRK04180.1"/>
    <property type="match status" value="1"/>
</dbReference>
<evidence type="ECO:0000256" key="4">
    <source>
        <dbReference type="ARBA" id="ARBA00023239"/>
    </source>
</evidence>
<comment type="subunit">
    <text evidence="7">Homohexamer and homododecamer. In the presence of PdxT, forms a dodecamer of heterodimers.</text>
</comment>
<evidence type="ECO:0000256" key="3">
    <source>
        <dbReference type="ARBA" id="ARBA00022898"/>
    </source>
</evidence>
<proteinExistence type="inferred from homology"/>
<dbReference type="InterPro" id="IPR011060">
    <property type="entry name" value="RibuloseP-bd_barrel"/>
</dbReference>
<evidence type="ECO:0000256" key="5">
    <source>
        <dbReference type="ARBA" id="ARBA00023270"/>
    </source>
</evidence>
<evidence type="ECO:0000256" key="2">
    <source>
        <dbReference type="ARBA" id="ARBA00007281"/>
    </source>
</evidence>
<dbReference type="Proteomes" id="UP000242243">
    <property type="component" value="Unassembled WGS sequence"/>
</dbReference>
<evidence type="ECO:0000256" key="8">
    <source>
        <dbReference type="HAMAP-Rule" id="MF_01824"/>
    </source>
</evidence>
<evidence type="ECO:0000256" key="6">
    <source>
        <dbReference type="ARBA" id="ARBA00047992"/>
    </source>
</evidence>
<evidence type="ECO:0000256" key="7">
    <source>
        <dbReference type="ARBA" id="ARBA00061750"/>
    </source>
</evidence>
<dbReference type="InterPro" id="IPR013785">
    <property type="entry name" value="Aldolase_TIM"/>
</dbReference>
<gene>
    <name evidence="8" type="primary">pdxS</name>
    <name evidence="11" type="ORF">SAMN05421839_13717</name>
</gene>
<dbReference type="GO" id="GO:0006520">
    <property type="term" value="P:amino acid metabolic process"/>
    <property type="evidence" value="ECO:0007669"/>
    <property type="project" value="TreeGrafter"/>
</dbReference>
<dbReference type="PANTHER" id="PTHR31829:SF0">
    <property type="entry name" value="PYRIDOXAL 5'-PHOSPHATE SYNTHASE SUBUNIT SNZ1-RELATED"/>
    <property type="match status" value="1"/>
</dbReference>
<dbReference type="SUPFAM" id="SSF51366">
    <property type="entry name" value="Ribulose-phoshate binding barrel"/>
    <property type="match status" value="1"/>
</dbReference>
<organism evidence="11 12">
    <name type="scientific">Halolactibacillus halophilus</name>
    <dbReference type="NCBI Taxonomy" id="306540"/>
    <lineage>
        <taxon>Bacteria</taxon>
        <taxon>Bacillati</taxon>
        <taxon>Bacillota</taxon>
        <taxon>Bacilli</taxon>
        <taxon>Bacillales</taxon>
        <taxon>Bacillaceae</taxon>
        <taxon>Halolactibacillus</taxon>
    </lineage>
</organism>
<dbReference type="UniPathway" id="UPA00245"/>
<evidence type="ECO:0000256" key="1">
    <source>
        <dbReference type="ARBA" id="ARBA00004737"/>
    </source>
</evidence>
<comment type="similarity">
    <text evidence="2 8 9">Belongs to the PdxS/SNZ family.</text>
</comment>
<accession>A0A1I5S0S5</accession>
<comment type="catalytic activity">
    <reaction evidence="6 8">
        <text>aldehydo-D-ribose 5-phosphate + D-glyceraldehyde 3-phosphate + L-glutamine = pyridoxal 5'-phosphate + L-glutamate + phosphate + 3 H2O + H(+)</text>
        <dbReference type="Rhea" id="RHEA:31507"/>
        <dbReference type="ChEBI" id="CHEBI:15377"/>
        <dbReference type="ChEBI" id="CHEBI:15378"/>
        <dbReference type="ChEBI" id="CHEBI:29985"/>
        <dbReference type="ChEBI" id="CHEBI:43474"/>
        <dbReference type="ChEBI" id="CHEBI:58273"/>
        <dbReference type="ChEBI" id="CHEBI:58359"/>
        <dbReference type="ChEBI" id="CHEBI:59776"/>
        <dbReference type="ChEBI" id="CHEBI:597326"/>
        <dbReference type="EC" id="4.3.3.6"/>
    </reaction>
</comment>
<comment type="pathway">
    <text evidence="1 8">Cofactor biosynthesis; pyridoxal 5'-phosphate biosynthesis.</text>
</comment>
<feature type="binding site" evidence="8">
    <location>
        <position position="34"/>
    </location>
    <ligand>
        <name>D-ribose 5-phosphate</name>
        <dbReference type="ChEBI" id="CHEBI:78346"/>
    </ligand>
</feature>
<keyword evidence="5 8" id="KW-0704">Schiff base</keyword>
<feature type="domain" description="PdxS/SNZ N-terminal" evidence="10">
    <location>
        <begin position="17"/>
        <end position="222"/>
    </location>
</feature>
<dbReference type="GO" id="GO:0036381">
    <property type="term" value="F:pyridoxal 5'-phosphate synthase (glutamine hydrolysing) activity"/>
    <property type="evidence" value="ECO:0007669"/>
    <property type="project" value="UniProtKB-UniRule"/>
</dbReference>
<dbReference type="FunFam" id="3.20.20.70:FF:000001">
    <property type="entry name" value="Pyridoxine biosynthesis protein PDX1"/>
    <property type="match status" value="1"/>
</dbReference>
<evidence type="ECO:0000256" key="9">
    <source>
        <dbReference type="PROSITE-ProRule" id="PRU00481"/>
    </source>
</evidence>
<dbReference type="NCBIfam" id="TIGR00343">
    <property type="entry name" value="pyridoxal 5'-phosphate synthase lyase subunit PdxS"/>
    <property type="match status" value="1"/>
</dbReference>
<reference evidence="11 12" key="1">
    <citation type="submission" date="2016-10" db="EMBL/GenBank/DDBJ databases">
        <authorList>
            <person name="de Groot N.N."/>
        </authorList>
    </citation>
    <scope>NUCLEOTIDE SEQUENCE [LARGE SCALE GENOMIC DNA]</scope>
    <source>
        <strain evidence="11 12">DSM 17073</strain>
    </source>
</reference>
<feature type="binding site" evidence="8">
    <location>
        <begin position="245"/>
        <end position="246"/>
    </location>
    <ligand>
        <name>D-ribose 5-phosphate</name>
        <dbReference type="ChEBI" id="CHEBI:78346"/>
    </ligand>
</feature>
<evidence type="ECO:0000313" key="11">
    <source>
        <dbReference type="EMBL" id="SFP64388.1"/>
    </source>
</evidence>
<feature type="binding site" evidence="8">
    <location>
        <position position="163"/>
    </location>
    <ligand>
        <name>D-ribose 5-phosphate</name>
        <dbReference type="ChEBI" id="CHEBI:78346"/>
    </ligand>
</feature>
<dbReference type="PANTHER" id="PTHR31829">
    <property type="entry name" value="PYRIDOXAL 5'-PHOSPHATE SYNTHASE SUBUNIT SNZ1-RELATED"/>
    <property type="match status" value="1"/>
</dbReference>
<sequence length="304" mass="32736">MLVNTRGGIRVVNVGTDRVKRGMAEMQKGGVIMDVVNAEQAKIAEEAGAVAVMALERVPSDIRKAGGVARMADPTIVEEVMNAVSIPVMAKARIGHIVEARVLESMGVDYIDESEVLTPADEVFHLNKKDYTVPFVCGCRNLGEAARRIGEGASMLRTKGEPGTGNIVEAVRHMRQVNAEVRQLVTMSVDEVMTYAKDLGAPYEVLLQIREEGRLPVVNFAAGGVATPADAALMMQLGADGVFVGSGIFKSDNPAKFAKAIVEATTHFEDYELIAKVSKGLGEAMKGIEISTIQPHERMQDRGW</sequence>
<dbReference type="HAMAP" id="MF_01824">
    <property type="entry name" value="PdxS"/>
    <property type="match status" value="1"/>
</dbReference>
<evidence type="ECO:0000259" key="10">
    <source>
        <dbReference type="Pfam" id="PF01680"/>
    </source>
</evidence>
<dbReference type="EC" id="4.3.3.6" evidence="8"/>
<keyword evidence="4 8" id="KW-0456">Lyase</keyword>